<name>E9GWF3_DAPPU</name>
<sequence length="170" mass="19601">MELHEIEYNFQEEEYHQEEVKGILERLDEKILKAEDIPVIPPMMCCYSQSVGLHMDLHRYLDFMVGAYALTKTIVFSSSDSDPSSASRPVSSPKRISPRIICAAYVWPQLFAALFFFCCVRLHMVLIHLFAVSNHTADMRSICLAILIAALFDLYWKINAELDGSLFFWQ</sequence>
<dbReference type="EMBL" id="GL732570">
    <property type="protein sequence ID" value="EFX76091.1"/>
    <property type="molecule type" value="Genomic_DNA"/>
</dbReference>
<dbReference type="HOGENOM" id="CLU_1572217_0_0_1"/>
<evidence type="ECO:0000256" key="1">
    <source>
        <dbReference type="SAM" id="Phobius"/>
    </source>
</evidence>
<dbReference type="Proteomes" id="UP000000305">
    <property type="component" value="Unassembled WGS sequence"/>
</dbReference>
<evidence type="ECO:0000313" key="2">
    <source>
        <dbReference type="EMBL" id="EFX76091.1"/>
    </source>
</evidence>
<proteinExistence type="predicted"/>
<evidence type="ECO:0000313" key="3">
    <source>
        <dbReference type="Proteomes" id="UP000000305"/>
    </source>
</evidence>
<dbReference type="InParanoid" id="E9GWF3"/>
<dbReference type="AlphaFoldDB" id="E9GWF3"/>
<feature type="transmembrane region" description="Helical" evidence="1">
    <location>
        <begin position="137"/>
        <end position="156"/>
    </location>
</feature>
<keyword evidence="1" id="KW-0472">Membrane</keyword>
<organism evidence="2 3">
    <name type="scientific">Daphnia pulex</name>
    <name type="common">Water flea</name>
    <dbReference type="NCBI Taxonomy" id="6669"/>
    <lineage>
        <taxon>Eukaryota</taxon>
        <taxon>Metazoa</taxon>
        <taxon>Ecdysozoa</taxon>
        <taxon>Arthropoda</taxon>
        <taxon>Crustacea</taxon>
        <taxon>Branchiopoda</taxon>
        <taxon>Diplostraca</taxon>
        <taxon>Cladocera</taxon>
        <taxon>Anomopoda</taxon>
        <taxon>Daphniidae</taxon>
        <taxon>Daphnia</taxon>
    </lineage>
</organism>
<dbReference type="KEGG" id="dpx:DAPPUDRAFT_107233"/>
<reference evidence="2 3" key="1">
    <citation type="journal article" date="2011" name="Science">
        <title>The ecoresponsive genome of Daphnia pulex.</title>
        <authorList>
            <person name="Colbourne J.K."/>
            <person name="Pfrender M.E."/>
            <person name="Gilbert D."/>
            <person name="Thomas W.K."/>
            <person name="Tucker A."/>
            <person name="Oakley T.H."/>
            <person name="Tokishita S."/>
            <person name="Aerts A."/>
            <person name="Arnold G.J."/>
            <person name="Basu M.K."/>
            <person name="Bauer D.J."/>
            <person name="Caceres C.E."/>
            <person name="Carmel L."/>
            <person name="Casola C."/>
            <person name="Choi J.H."/>
            <person name="Detter J.C."/>
            <person name="Dong Q."/>
            <person name="Dusheyko S."/>
            <person name="Eads B.D."/>
            <person name="Frohlich T."/>
            <person name="Geiler-Samerotte K.A."/>
            <person name="Gerlach D."/>
            <person name="Hatcher P."/>
            <person name="Jogdeo S."/>
            <person name="Krijgsveld J."/>
            <person name="Kriventseva E.V."/>
            <person name="Kultz D."/>
            <person name="Laforsch C."/>
            <person name="Lindquist E."/>
            <person name="Lopez J."/>
            <person name="Manak J.R."/>
            <person name="Muller J."/>
            <person name="Pangilinan J."/>
            <person name="Patwardhan R.P."/>
            <person name="Pitluck S."/>
            <person name="Pritham E.J."/>
            <person name="Rechtsteiner A."/>
            <person name="Rho M."/>
            <person name="Rogozin I.B."/>
            <person name="Sakarya O."/>
            <person name="Salamov A."/>
            <person name="Schaack S."/>
            <person name="Shapiro H."/>
            <person name="Shiga Y."/>
            <person name="Skalitzky C."/>
            <person name="Smith Z."/>
            <person name="Souvorov A."/>
            <person name="Sung W."/>
            <person name="Tang Z."/>
            <person name="Tsuchiya D."/>
            <person name="Tu H."/>
            <person name="Vos H."/>
            <person name="Wang M."/>
            <person name="Wolf Y.I."/>
            <person name="Yamagata H."/>
            <person name="Yamada T."/>
            <person name="Ye Y."/>
            <person name="Shaw J.R."/>
            <person name="Andrews J."/>
            <person name="Crease T.J."/>
            <person name="Tang H."/>
            <person name="Lucas S.M."/>
            <person name="Robertson H.M."/>
            <person name="Bork P."/>
            <person name="Koonin E.V."/>
            <person name="Zdobnov E.M."/>
            <person name="Grigoriev I.V."/>
            <person name="Lynch M."/>
            <person name="Boore J.L."/>
        </authorList>
    </citation>
    <scope>NUCLEOTIDE SEQUENCE [LARGE SCALE GENOMIC DNA]</scope>
</reference>
<feature type="transmembrane region" description="Helical" evidence="1">
    <location>
        <begin position="104"/>
        <end position="131"/>
    </location>
</feature>
<keyword evidence="1" id="KW-1133">Transmembrane helix</keyword>
<gene>
    <name evidence="2" type="ORF">DAPPUDRAFT_107233</name>
</gene>
<accession>E9GWF3</accession>
<keyword evidence="1" id="KW-0812">Transmembrane</keyword>
<protein>
    <submittedName>
        <fullName evidence="2">Uncharacterized protein</fullName>
    </submittedName>
</protein>
<keyword evidence="3" id="KW-1185">Reference proteome</keyword>